<dbReference type="InterPro" id="IPR010997">
    <property type="entry name" value="HRDC-like_sf"/>
</dbReference>
<evidence type="ECO:0000256" key="15">
    <source>
        <dbReference type="ARBA" id="ARBA00034617"/>
    </source>
</evidence>
<feature type="domain" description="Helicase C-terminal" evidence="20">
    <location>
        <begin position="214"/>
        <end position="362"/>
    </location>
</feature>
<evidence type="ECO:0000259" key="20">
    <source>
        <dbReference type="PROSITE" id="PS51194"/>
    </source>
</evidence>
<dbReference type="GO" id="GO:0005524">
    <property type="term" value="F:ATP binding"/>
    <property type="evidence" value="ECO:0007669"/>
    <property type="project" value="UniProtKB-KW"/>
</dbReference>
<dbReference type="GO" id="GO:0006281">
    <property type="term" value="P:DNA repair"/>
    <property type="evidence" value="ECO:0007669"/>
    <property type="project" value="UniProtKB-KW"/>
</dbReference>
<dbReference type="EMBL" id="FXTO01000001">
    <property type="protein sequence ID" value="SMO35558.1"/>
    <property type="molecule type" value="Genomic_DNA"/>
</dbReference>
<evidence type="ECO:0000256" key="5">
    <source>
        <dbReference type="ARBA" id="ARBA00022741"/>
    </source>
</evidence>
<dbReference type="InterPro" id="IPR027417">
    <property type="entry name" value="P-loop_NTPase"/>
</dbReference>
<dbReference type="SMART" id="SM00490">
    <property type="entry name" value="HELICc"/>
    <property type="match status" value="1"/>
</dbReference>
<evidence type="ECO:0000256" key="3">
    <source>
        <dbReference type="ARBA" id="ARBA00005446"/>
    </source>
</evidence>
<dbReference type="FunFam" id="3.40.50.300:FF:001389">
    <property type="entry name" value="ATP-dependent DNA helicase RecQ"/>
    <property type="match status" value="1"/>
</dbReference>
<dbReference type="InterPro" id="IPR044876">
    <property type="entry name" value="HRDC_dom_sf"/>
</dbReference>
<dbReference type="GO" id="GO:0006310">
    <property type="term" value="P:DNA recombination"/>
    <property type="evidence" value="ECO:0007669"/>
    <property type="project" value="UniProtKB-UniRule"/>
</dbReference>
<dbReference type="AlphaFoldDB" id="A0A521AL71"/>
<dbReference type="Gene3D" id="1.10.10.10">
    <property type="entry name" value="Winged helix-like DNA-binding domain superfamily/Winged helix DNA-binding domain"/>
    <property type="match status" value="1"/>
</dbReference>
<gene>
    <name evidence="21" type="ORF">SAMN06265173_101239</name>
</gene>
<dbReference type="InterPro" id="IPR036390">
    <property type="entry name" value="WH_DNA-bd_sf"/>
</dbReference>
<keyword evidence="22" id="KW-1185">Reference proteome</keyword>
<evidence type="ECO:0000256" key="8">
    <source>
        <dbReference type="ARBA" id="ARBA00022806"/>
    </source>
</evidence>
<evidence type="ECO:0000256" key="4">
    <source>
        <dbReference type="ARBA" id="ARBA00022723"/>
    </source>
</evidence>
<dbReference type="SMART" id="SM00956">
    <property type="entry name" value="RQC"/>
    <property type="match status" value="1"/>
</dbReference>
<keyword evidence="7" id="KW-0378">Hydrolase</keyword>
<evidence type="ECO:0000259" key="19">
    <source>
        <dbReference type="PROSITE" id="PS51192"/>
    </source>
</evidence>
<evidence type="ECO:0000256" key="13">
    <source>
        <dbReference type="ARBA" id="ARBA00023204"/>
    </source>
</evidence>
<comment type="similarity">
    <text evidence="3">Belongs to the helicase family. RecQ subfamily.</text>
</comment>
<protein>
    <recommendedName>
        <fullName evidence="16">DNA helicase RecQ</fullName>
        <ecNumber evidence="16">5.6.2.4</ecNumber>
    </recommendedName>
</protein>
<evidence type="ECO:0000313" key="21">
    <source>
        <dbReference type="EMBL" id="SMO35558.1"/>
    </source>
</evidence>
<dbReference type="InterPro" id="IPR011545">
    <property type="entry name" value="DEAD/DEAH_box_helicase_dom"/>
</dbReference>
<dbReference type="Pfam" id="PF16124">
    <property type="entry name" value="RecQ_Zn_bind"/>
    <property type="match status" value="1"/>
</dbReference>
<feature type="domain" description="Rhodanese" evidence="17">
    <location>
        <begin position="210"/>
        <end position="263"/>
    </location>
</feature>
<comment type="cofactor">
    <cofactor evidence="1">
        <name>Mg(2+)</name>
        <dbReference type="ChEBI" id="CHEBI:18420"/>
    </cofactor>
</comment>
<evidence type="ECO:0000256" key="11">
    <source>
        <dbReference type="ARBA" id="ARBA00023125"/>
    </source>
</evidence>
<dbReference type="Gene3D" id="3.40.50.300">
    <property type="entry name" value="P-loop containing nucleotide triphosphate hydrolases"/>
    <property type="match status" value="2"/>
</dbReference>
<dbReference type="NCBIfam" id="TIGR00614">
    <property type="entry name" value="recQ_fam"/>
    <property type="match status" value="1"/>
</dbReference>
<evidence type="ECO:0000256" key="1">
    <source>
        <dbReference type="ARBA" id="ARBA00001946"/>
    </source>
</evidence>
<dbReference type="GO" id="GO:0009432">
    <property type="term" value="P:SOS response"/>
    <property type="evidence" value="ECO:0007669"/>
    <property type="project" value="UniProtKB-UniRule"/>
</dbReference>
<comment type="catalytic activity">
    <reaction evidence="15">
        <text>Couples ATP hydrolysis with the unwinding of duplex DNA by translocating in the 3'-5' direction.</text>
        <dbReference type="EC" id="5.6.2.4"/>
    </reaction>
</comment>
<dbReference type="Pfam" id="PF00270">
    <property type="entry name" value="DEAD"/>
    <property type="match status" value="1"/>
</dbReference>
<dbReference type="Pfam" id="PF09382">
    <property type="entry name" value="RQC"/>
    <property type="match status" value="1"/>
</dbReference>
<dbReference type="PROSITE" id="PS50206">
    <property type="entry name" value="RHODANESE_3"/>
    <property type="match status" value="1"/>
</dbReference>
<evidence type="ECO:0000256" key="2">
    <source>
        <dbReference type="ARBA" id="ARBA00001947"/>
    </source>
</evidence>
<dbReference type="PROSITE" id="PS50967">
    <property type="entry name" value="HRDC"/>
    <property type="match status" value="2"/>
</dbReference>
<dbReference type="GO" id="GO:0009378">
    <property type="term" value="F:four-way junction helicase activity"/>
    <property type="evidence" value="ECO:0007669"/>
    <property type="project" value="TreeGrafter"/>
</dbReference>
<keyword evidence="8 21" id="KW-0347">Helicase</keyword>
<keyword evidence="14" id="KW-0413">Isomerase</keyword>
<dbReference type="SUPFAM" id="SSF46785">
    <property type="entry name" value="Winged helix' DNA-binding domain"/>
    <property type="match status" value="1"/>
</dbReference>
<evidence type="ECO:0000256" key="10">
    <source>
        <dbReference type="ARBA" id="ARBA00022840"/>
    </source>
</evidence>
<dbReference type="GO" id="GO:0016787">
    <property type="term" value="F:hydrolase activity"/>
    <property type="evidence" value="ECO:0007669"/>
    <property type="project" value="UniProtKB-KW"/>
</dbReference>
<dbReference type="SMART" id="SM00487">
    <property type="entry name" value="DEXDc"/>
    <property type="match status" value="1"/>
</dbReference>
<dbReference type="InterPro" id="IPR004589">
    <property type="entry name" value="DNA_helicase_ATP-dep_RecQ"/>
</dbReference>
<evidence type="ECO:0000313" key="22">
    <source>
        <dbReference type="Proteomes" id="UP000316030"/>
    </source>
</evidence>
<dbReference type="Gene3D" id="1.10.150.80">
    <property type="entry name" value="HRDC domain"/>
    <property type="match status" value="1"/>
</dbReference>
<dbReference type="PANTHER" id="PTHR13710:SF105">
    <property type="entry name" value="ATP-DEPENDENT DNA HELICASE Q1"/>
    <property type="match status" value="1"/>
</dbReference>
<dbReference type="PANTHER" id="PTHR13710">
    <property type="entry name" value="DNA HELICASE RECQ FAMILY MEMBER"/>
    <property type="match status" value="1"/>
</dbReference>
<dbReference type="PROSITE" id="PS51194">
    <property type="entry name" value="HELICASE_CTER"/>
    <property type="match status" value="1"/>
</dbReference>
<dbReference type="GO" id="GO:0003677">
    <property type="term" value="F:DNA binding"/>
    <property type="evidence" value="ECO:0007669"/>
    <property type="project" value="UniProtKB-KW"/>
</dbReference>
<dbReference type="InterPro" id="IPR036388">
    <property type="entry name" value="WH-like_DNA-bd_sf"/>
</dbReference>
<keyword evidence="10" id="KW-0067">ATP-binding</keyword>
<keyword evidence="6" id="KW-0227">DNA damage</keyword>
<dbReference type="InterPro" id="IPR001650">
    <property type="entry name" value="Helicase_C-like"/>
</dbReference>
<keyword evidence="13" id="KW-0234">DNA repair</keyword>
<evidence type="ECO:0000256" key="7">
    <source>
        <dbReference type="ARBA" id="ARBA00022801"/>
    </source>
</evidence>
<comment type="cofactor">
    <cofactor evidence="2">
        <name>Zn(2+)</name>
        <dbReference type="ChEBI" id="CHEBI:29105"/>
    </cofactor>
</comment>
<evidence type="ECO:0000256" key="9">
    <source>
        <dbReference type="ARBA" id="ARBA00022833"/>
    </source>
</evidence>
<sequence length="679" mass="74452">MTGAQHYLKEVFGFDAFRDGQAEVVQAVAEGQNVLAIMPTGGGKSLCYQLPALMRDGVTVVISPLIALMRDQVRALREAGVEAGALTSGNTPEETEAVWDALEAGRLKMLYIAPERLSAGSALGMLRRIGVSMIAVDEAHCVSQWGHDFRPDYLRIGELRRALNVPLAAFTATADAETRAEIVERLFDGQAPQTFLRGFDRPNIHLAFAAKNAPRQQILNFAAARKGQSGIVYCGTRSKTETLARALREAGHSACHYHGGMDPDDRRHTETRFQQEDGLIVVATVAFGMGVDKPDIRWVAHADLPKSIEAYYQEIGRAGRDGAPAETLTLFGPDDIRLRRAQIDEGLAPPERRIADHARLNALLGLAEALKCRRATLLRYFGETDVTCGNCDLCDTPPEVFDGTQPVRMALSAILRTDEWYGSGHLIDILLGNLTDRIREKGHDTLPTFGVGREYDKRQWQAIFRQMMGHDLIRPNPDRLGALTMTETARPILRGEEEIDLRRDTIRDAPRRPAVKALVSDEDAPLLSALKAKRRALAEAANVPAYVIFNDRTLIEMAENRPATLDQMAGISGVGAKKLERYGDTFLAVITGAAEAVHPMRRKLAGRDAGGVYDRLLEVQAELSRGQDGVEKPLSCSASLLAKVAQIRPQDQGAMARLLGDRRADRFGAAFLDVLREAG</sequence>
<dbReference type="GO" id="GO:0043590">
    <property type="term" value="C:bacterial nucleoid"/>
    <property type="evidence" value="ECO:0007669"/>
    <property type="project" value="TreeGrafter"/>
</dbReference>
<proteinExistence type="inferred from homology"/>
<dbReference type="OrthoDB" id="9760034at2"/>
<dbReference type="CDD" id="cd17920">
    <property type="entry name" value="DEXHc_RecQ"/>
    <property type="match status" value="1"/>
</dbReference>
<dbReference type="RefSeq" id="WP_142491548.1">
    <property type="nucleotide sequence ID" value="NZ_FXTO01000001.1"/>
</dbReference>
<dbReference type="GO" id="GO:0030894">
    <property type="term" value="C:replisome"/>
    <property type="evidence" value="ECO:0007669"/>
    <property type="project" value="TreeGrafter"/>
</dbReference>
<dbReference type="GO" id="GO:0046872">
    <property type="term" value="F:metal ion binding"/>
    <property type="evidence" value="ECO:0007669"/>
    <property type="project" value="UniProtKB-KW"/>
</dbReference>
<evidence type="ECO:0000259" key="17">
    <source>
        <dbReference type="PROSITE" id="PS50206"/>
    </source>
</evidence>
<dbReference type="SUPFAM" id="SSF52540">
    <property type="entry name" value="P-loop containing nucleoside triphosphate hydrolases"/>
    <property type="match status" value="1"/>
</dbReference>
<reference evidence="21 22" key="1">
    <citation type="submission" date="2017-05" db="EMBL/GenBank/DDBJ databases">
        <authorList>
            <person name="Varghese N."/>
            <person name="Submissions S."/>
        </authorList>
    </citation>
    <scope>NUCLEOTIDE SEQUENCE [LARGE SCALE GENOMIC DNA]</scope>
    <source>
        <strain evidence="21 22">DSM 29506</strain>
    </source>
</reference>
<dbReference type="GO" id="GO:0005737">
    <property type="term" value="C:cytoplasm"/>
    <property type="evidence" value="ECO:0007669"/>
    <property type="project" value="TreeGrafter"/>
</dbReference>
<keyword evidence="11" id="KW-0238">DNA-binding</keyword>
<organism evidence="21 22">
    <name type="scientific">Thalassovita litoralis</name>
    <dbReference type="NCBI Taxonomy" id="1010611"/>
    <lineage>
        <taxon>Bacteria</taxon>
        <taxon>Pseudomonadati</taxon>
        <taxon>Pseudomonadota</taxon>
        <taxon>Alphaproteobacteria</taxon>
        <taxon>Rhodobacterales</taxon>
        <taxon>Roseobacteraceae</taxon>
        <taxon>Thalassovita</taxon>
    </lineage>
</organism>
<dbReference type="PROSITE" id="PS51192">
    <property type="entry name" value="HELICASE_ATP_BIND_1"/>
    <property type="match status" value="1"/>
</dbReference>
<evidence type="ECO:0000256" key="16">
    <source>
        <dbReference type="NCBIfam" id="TIGR01389"/>
    </source>
</evidence>
<dbReference type="Proteomes" id="UP000316030">
    <property type="component" value="Unassembled WGS sequence"/>
</dbReference>
<dbReference type="NCBIfam" id="TIGR01389">
    <property type="entry name" value="recQ"/>
    <property type="match status" value="1"/>
</dbReference>
<accession>A0A521AL71</accession>
<dbReference type="Pfam" id="PF00570">
    <property type="entry name" value="HRDC"/>
    <property type="match status" value="2"/>
</dbReference>
<name>A0A521AL71_9RHOB</name>
<keyword evidence="9" id="KW-0862">Zinc</keyword>
<dbReference type="SMART" id="SM00341">
    <property type="entry name" value="HRDC"/>
    <property type="match status" value="1"/>
</dbReference>
<dbReference type="SUPFAM" id="SSF47819">
    <property type="entry name" value="HRDC-like"/>
    <property type="match status" value="1"/>
</dbReference>
<dbReference type="InterPro" id="IPR032284">
    <property type="entry name" value="RecQ_Zn-bd"/>
</dbReference>
<evidence type="ECO:0000256" key="12">
    <source>
        <dbReference type="ARBA" id="ARBA00023172"/>
    </source>
</evidence>
<dbReference type="EC" id="5.6.2.4" evidence="16"/>
<dbReference type="InterPro" id="IPR018982">
    <property type="entry name" value="RQC_domain"/>
</dbReference>
<feature type="domain" description="HRDC" evidence="18">
    <location>
        <begin position="520"/>
        <end position="600"/>
    </location>
</feature>
<dbReference type="InterPro" id="IPR002121">
    <property type="entry name" value="HRDC_dom"/>
</dbReference>
<keyword evidence="5" id="KW-0547">Nucleotide-binding</keyword>
<dbReference type="GO" id="GO:0006260">
    <property type="term" value="P:DNA replication"/>
    <property type="evidence" value="ECO:0007669"/>
    <property type="project" value="InterPro"/>
</dbReference>
<dbReference type="GO" id="GO:0043138">
    <property type="term" value="F:3'-5' DNA helicase activity"/>
    <property type="evidence" value="ECO:0007669"/>
    <property type="project" value="UniProtKB-EC"/>
</dbReference>
<evidence type="ECO:0000256" key="14">
    <source>
        <dbReference type="ARBA" id="ARBA00023235"/>
    </source>
</evidence>
<keyword evidence="4" id="KW-0479">Metal-binding</keyword>
<keyword evidence="12" id="KW-0233">DNA recombination</keyword>
<feature type="domain" description="Helicase ATP-binding" evidence="19">
    <location>
        <begin position="25"/>
        <end position="192"/>
    </location>
</feature>
<dbReference type="Pfam" id="PF00271">
    <property type="entry name" value="Helicase_C"/>
    <property type="match status" value="1"/>
</dbReference>
<dbReference type="CDD" id="cd18794">
    <property type="entry name" value="SF2_C_RecQ"/>
    <property type="match status" value="1"/>
</dbReference>
<dbReference type="InterPro" id="IPR006293">
    <property type="entry name" value="DNA_helicase_ATP-dep_RecQ_bac"/>
</dbReference>
<feature type="domain" description="HRDC" evidence="18">
    <location>
        <begin position="606"/>
        <end position="679"/>
    </location>
</feature>
<evidence type="ECO:0000256" key="6">
    <source>
        <dbReference type="ARBA" id="ARBA00022763"/>
    </source>
</evidence>
<dbReference type="InterPro" id="IPR014001">
    <property type="entry name" value="Helicase_ATP-bd"/>
</dbReference>
<dbReference type="InterPro" id="IPR001763">
    <property type="entry name" value="Rhodanese-like_dom"/>
</dbReference>
<evidence type="ECO:0000259" key="18">
    <source>
        <dbReference type="PROSITE" id="PS50967"/>
    </source>
</evidence>